<dbReference type="AlphaFoldDB" id="A0A0B6Y0D7"/>
<sequence>NMFLCFIAMLPILVAVYGTVFEVQDFEFADNDNDVNIVKRAAIYVDDEDFLADETGSTSDTEYEGSGTTTESIVTRIPIVENYPRFFRVALTYPYLAHTASLNDRDSTEFRQQSELLQTEVQNLFLSTQGRKTVTVLQYSAGEQRGSSVTLDLGYEGN</sequence>
<organism evidence="3">
    <name type="scientific">Arion vulgaris</name>
    <dbReference type="NCBI Taxonomy" id="1028688"/>
    <lineage>
        <taxon>Eukaryota</taxon>
        <taxon>Metazoa</taxon>
        <taxon>Spiralia</taxon>
        <taxon>Lophotrochozoa</taxon>
        <taxon>Mollusca</taxon>
        <taxon>Gastropoda</taxon>
        <taxon>Heterobranchia</taxon>
        <taxon>Euthyneura</taxon>
        <taxon>Panpulmonata</taxon>
        <taxon>Eupulmonata</taxon>
        <taxon>Stylommatophora</taxon>
        <taxon>Helicina</taxon>
        <taxon>Arionoidea</taxon>
        <taxon>Arionidae</taxon>
        <taxon>Arion</taxon>
    </lineage>
</organism>
<proteinExistence type="predicted"/>
<evidence type="ECO:0000313" key="3">
    <source>
        <dbReference type="EMBL" id="CEK49624.1"/>
    </source>
</evidence>
<feature type="non-terminal residue" evidence="3">
    <location>
        <position position="1"/>
    </location>
</feature>
<feature type="domain" description="SEA" evidence="2">
    <location>
        <begin position="79"/>
        <end position="158"/>
    </location>
</feature>
<evidence type="ECO:0000256" key="1">
    <source>
        <dbReference type="SAM" id="SignalP"/>
    </source>
</evidence>
<feature type="non-terminal residue" evidence="3">
    <location>
        <position position="158"/>
    </location>
</feature>
<name>A0A0B6Y0D7_9EUPU</name>
<feature type="signal peptide" evidence="1">
    <location>
        <begin position="1"/>
        <end position="18"/>
    </location>
</feature>
<gene>
    <name evidence="3" type="primary">ORF8357</name>
</gene>
<keyword evidence="1" id="KW-0732">Signal</keyword>
<reference evidence="3" key="1">
    <citation type="submission" date="2014-12" db="EMBL/GenBank/DDBJ databases">
        <title>Insight into the proteome of Arion vulgaris.</title>
        <authorList>
            <person name="Aradska J."/>
            <person name="Bulat T."/>
            <person name="Smidak R."/>
            <person name="Sarate P."/>
            <person name="Gangsoo J."/>
            <person name="Sialana F."/>
            <person name="Bilban M."/>
            <person name="Lubec G."/>
        </authorList>
    </citation>
    <scope>NUCLEOTIDE SEQUENCE</scope>
    <source>
        <tissue evidence="3">Skin</tissue>
    </source>
</reference>
<protein>
    <recommendedName>
        <fullName evidence="2">SEA domain-containing protein</fullName>
    </recommendedName>
</protein>
<dbReference type="PROSITE" id="PS50024">
    <property type="entry name" value="SEA"/>
    <property type="match status" value="1"/>
</dbReference>
<feature type="chain" id="PRO_5002110720" description="SEA domain-containing protein" evidence="1">
    <location>
        <begin position="19"/>
        <end position="158"/>
    </location>
</feature>
<dbReference type="EMBL" id="HACG01002759">
    <property type="protein sequence ID" value="CEK49624.1"/>
    <property type="molecule type" value="Transcribed_RNA"/>
</dbReference>
<dbReference type="InterPro" id="IPR000082">
    <property type="entry name" value="SEA_dom"/>
</dbReference>
<accession>A0A0B6Y0D7</accession>
<evidence type="ECO:0000259" key="2">
    <source>
        <dbReference type="PROSITE" id="PS50024"/>
    </source>
</evidence>